<accession>A0A813HDB6</accession>
<dbReference type="AlphaFoldDB" id="A0A813HDB6"/>
<organism evidence="1 2">
    <name type="scientific">Polarella glacialis</name>
    <name type="common">Dinoflagellate</name>
    <dbReference type="NCBI Taxonomy" id="89957"/>
    <lineage>
        <taxon>Eukaryota</taxon>
        <taxon>Sar</taxon>
        <taxon>Alveolata</taxon>
        <taxon>Dinophyceae</taxon>
        <taxon>Suessiales</taxon>
        <taxon>Suessiaceae</taxon>
        <taxon>Polarella</taxon>
    </lineage>
</organism>
<comment type="caution">
    <text evidence="1">The sequence shown here is derived from an EMBL/GenBank/DDBJ whole genome shotgun (WGS) entry which is preliminary data.</text>
</comment>
<evidence type="ECO:0000313" key="1">
    <source>
        <dbReference type="EMBL" id="CAE8635522.1"/>
    </source>
</evidence>
<dbReference type="Gene3D" id="3.10.28.10">
    <property type="entry name" value="Homing endonucleases"/>
    <property type="match status" value="1"/>
</dbReference>
<name>A0A813HDB6_POLGL</name>
<dbReference type="EMBL" id="CAJNNV010031299">
    <property type="protein sequence ID" value="CAE8635522.1"/>
    <property type="molecule type" value="Genomic_DNA"/>
</dbReference>
<sequence length="151" mass="16487">MRSKLHQGFAGSISQAELEYAAGFFDGDGCVYAALTGLIGCSLSVSQTSDRGEALLMLYSAFGGSIRILRQGIGAWKPSIQWVCGGADAQKAALELSRVSFVKRPQLQIAANWPSCRDERKRLASRLKQLKHIPPTEFDFESSLAICGWFL</sequence>
<dbReference type="SUPFAM" id="SSF55608">
    <property type="entry name" value="Homing endonucleases"/>
    <property type="match status" value="1"/>
</dbReference>
<proteinExistence type="predicted"/>
<protein>
    <recommendedName>
        <fullName evidence="3">LAGLIDADG endonuclease</fullName>
    </recommendedName>
</protein>
<dbReference type="Proteomes" id="UP000654075">
    <property type="component" value="Unassembled WGS sequence"/>
</dbReference>
<keyword evidence="2" id="KW-1185">Reference proteome</keyword>
<evidence type="ECO:0008006" key="3">
    <source>
        <dbReference type="Google" id="ProtNLM"/>
    </source>
</evidence>
<dbReference type="InterPro" id="IPR027434">
    <property type="entry name" value="Homing_endonucl"/>
</dbReference>
<evidence type="ECO:0000313" key="2">
    <source>
        <dbReference type="Proteomes" id="UP000654075"/>
    </source>
</evidence>
<reference evidence="1" key="1">
    <citation type="submission" date="2021-02" db="EMBL/GenBank/DDBJ databases">
        <authorList>
            <person name="Dougan E. K."/>
            <person name="Rhodes N."/>
            <person name="Thang M."/>
            <person name="Chan C."/>
        </authorList>
    </citation>
    <scope>NUCLEOTIDE SEQUENCE</scope>
</reference>
<gene>
    <name evidence="1" type="ORF">PGLA1383_LOCUS51117</name>
</gene>